<evidence type="ECO:0000256" key="3">
    <source>
        <dbReference type="ARBA" id="ARBA00023163"/>
    </source>
</evidence>
<sequence length="210" mass="23365">MLQSYASREVTQPDLRQFLEELYHGRDLSSFRAGQTIPMNPQVVWVVCRGVVQLSTLYQSGDEALLGLAGPSMPFGLPLTLIYPYQATALSDVDLMGLTMAEIDQSPTLAQEIGRHTVRRLRQTEAMLAMAGYRRVEDRLRQLLLLLQMEVGQPVAEGTRISIRLTHQHLASAIGTTRVTVTRLLGQLRGEGQLIVDAHRHLILPMGVVL</sequence>
<reference evidence="6" key="1">
    <citation type="submission" date="2018-02" db="EMBL/GenBank/DDBJ databases">
        <authorList>
            <person name="Moore K."/>
            <person name="Momper L."/>
        </authorList>
    </citation>
    <scope>NUCLEOTIDE SEQUENCE [LARGE SCALE GENOMIC DNA]</scope>
    <source>
        <strain evidence="6">ULC18</strain>
    </source>
</reference>
<organism evidence="5 6">
    <name type="scientific">Stenomitos frigidus ULC18</name>
    <dbReference type="NCBI Taxonomy" id="2107698"/>
    <lineage>
        <taxon>Bacteria</taxon>
        <taxon>Bacillati</taxon>
        <taxon>Cyanobacteriota</taxon>
        <taxon>Cyanophyceae</taxon>
        <taxon>Leptolyngbyales</taxon>
        <taxon>Leptolyngbyaceae</taxon>
        <taxon>Stenomitos</taxon>
    </lineage>
</organism>
<keyword evidence="6" id="KW-1185">Reference proteome</keyword>
<keyword evidence="1" id="KW-0805">Transcription regulation</keyword>
<dbReference type="SUPFAM" id="SSF46785">
    <property type="entry name" value="Winged helix' DNA-binding domain"/>
    <property type="match status" value="1"/>
</dbReference>
<dbReference type="Gene3D" id="2.60.120.10">
    <property type="entry name" value="Jelly Rolls"/>
    <property type="match status" value="1"/>
</dbReference>
<evidence type="ECO:0000256" key="1">
    <source>
        <dbReference type="ARBA" id="ARBA00023015"/>
    </source>
</evidence>
<dbReference type="InterPro" id="IPR012318">
    <property type="entry name" value="HTH_CRP"/>
</dbReference>
<dbReference type="Proteomes" id="UP000239576">
    <property type="component" value="Unassembled WGS sequence"/>
</dbReference>
<dbReference type="GO" id="GO:0003677">
    <property type="term" value="F:DNA binding"/>
    <property type="evidence" value="ECO:0007669"/>
    <property type="project" value="UniProtKB-KW"/>
</dbReference>
<evidence type="ECO:0000313" key="5">
    <source>
        <dbReference type="EMBL" id="PSB29450.1"/>
    </source>
</evidence>
<comment type="caution">
    <text evidence="5">The sequence shown here is derived from an EMBL/GenBank/DDBJ whole genome shotgun (WGS) entry which is preliminary data.</text>
</comment>
<evidence type="ECO:0000313" key="6">
    <source>
        <dbReference type="Proteomes" id="UP000239576"/>
    </source>
</evidence>
<dbReference type="RefSeq" id="WP_106256444.1">
    <property type="nucleotide sequence ID" value="NZ_CAWNSW010000155.1"/>
</dbReference>
<dbReference type="OrthoDB" id="5242211at2"/>
<protein>
    <submittedName>
        <fullName evidence="5">Transcriptional regulator</fullName>
    </submittedName>
</protein>
<name>A0A2T1E9P7_9CYAN</name>
<evidence type="ECO:0000259" key="4">
    <source>
        <dbReference type="PROSITE" id="PS51063"/>
    </source>
</evidence>
<dbReference type="PROSITE" id="PS00042">
    <property type="entry name" value="HTH_CRP_1"/>
    <property type="match status" value="1"/>
</dbReference>
<dbReference type="AlphaFoldDB" id="A0A2T1E9P7"/>
<gene>
    <name evidence="5" type="ORF">C7B82_11575</name>
</gene>
<keyword evidence="2" id="KW-0238">DNA-binding</keyword>
<dbReference type="SMART" id="SM00419">
    <property type="entry name" value="HTH_CRP"/>
    <property type="match status" value="1"/>
</dbReference>
<dbReference type="InterPro" id="IPR018490">
    <property type="entry name" value="cNMP-bd_dom_sf"/>
</dbReference>
<dbReference type="EMBL" id="PVWK01000062">
    <property type="protein sequence ID" value="PSB29450.1"/>
    <property type="molecule type" value="Genomic_DNA"/>
</dbReference>
<dbReference type="InterPro" id="IPR036390">
    <property type="entry name" value="WH_DNA-bd_sf"/>
</dbReference>
<dbReference type="GO" id="GO:0003700">
    <property type="term" value="F:DNA-binding transcription factor activity"/>
    <property type="evidence" value="ECO:0007669"/>
    <property type="project" value="InterPro"/>
</dbReference>
<dbReference type="InterPro" id="IPR014710">
    <property type="entry name" value="RmlC-like_jellyroll"/>
</dbReference>
<dbReference type="SUPFAM" id="SSF51206">
    <property type="entry name" value="cAMP-binding domain-like"/>
    <property type="match status" value="1"/>
</dbReference>
<feature type="domain" description="HTH crp-type" evidence="4">
    <location>
        <begin position="134"/>
        <end position="207"/>
    </location>
</feature>
<accession>A0A2T1E9P7</accession>
<dbReference type="PROSITE" id="PS51063">
    <property type="entry name" value="HTH_CRP_2"/>
    <property type="match status" value="1"/>
</dbReference>
<evidence type="ECO:0000256" key="2">
    <source>
        <dbReference type="ARBA" id="ARBA00023125"/>
    </source>
</evidence>
<dbReference type="InterPro" id="IPR018335">
    <property type="entry name" value="Tscrpt_reg_HTH_Crp-type_CS"/>
</dbReference>
<dbReference type="Pfam" id="PF13545">
    <property type="entry name" value="HTH_Crp_2"/>
    <property type="match status" value="1"/>
</dbReference>
<proteinExistence type="predicted"/>
<keyword evidence="3" id="KW-0804">Transcription</keyword>
<reference evidence="5 6" key="2">
    <citation type="submission" date="2018-03" db="EMBL/GenBank/DDBJ databases">
        <title>The ancient ancestry and fast evolution of plastids.</title>
        <authorList>
            <person name="Moore K.R."/>
            <person name="Magnabosco C."/>
            <person name="Momper L."/>
            <person name="Gold D.A."/>
            <person name="Bosak T."/>
            <person name="Fournier G.P."/>
        </authorList>
    </citation>
    <scope>NUCLEOTIDE SEQUENCE [LARGE SCALE GENOMIC DNA]</scope>
    <source>
        <strain evidence="5 6">ULC18</strain>
    </source>
</reference>